<sequence>MTNRAAFLLTPTETPFLRDRMLYSPRLKEDCCLINTRDVLNPSKTHRPPSFKVNKEKGIKIEEGRPGKHEVVRLETYRKCIIARFYPLQNVNREKATCIKLQVPREQNETIVVDGTVLFQYFQKEGKNVVRMCRFDDETFADRPVAEYFVTDTTPALSSPEFLHFSAQPPKDGEEDTFVIVDVLQSIYVFHRAGVWRVFRKRYPRREKNIAPYKFSLVNLLSNP</sequence>
<name>A0A1I7YHV2_9BILA</name>
<dbReference type="Proteomes" id="UP000095287">
    <property type="component" value="Unplaced"/>
</dbReference>
<dbReference type="AlphaFoldDB" id="A0A1I7YHV2"/>
<organism evidence="1 2">
    <name type="scientific">Steinernema glaseri</name>
    <dbReference type="NCBI Taxonomy" id="37863"/>
    <lineage>
        <taxon>Eukaryota</taxon>
        <taxon>Metazoa</taxon>
        <taxon>Ecdysozoa</taxon>
        <taxon>Nematoda</taxon>
        <taxon>Chromadorea</taxon>
        <taxon>Rhabditida</taxon>
        <taxon>Tylenchina</taxon>
        <taxon>Panagrolaimomorpha</taxon>
        <taxon>Strongyloidoidea</taxon>
        <taxon>Steinernematidae</taxon>
        <taxon>Steinernema</taxon>
    </lineage>
</organism>
<protein>
    <submittedName>
        <fullName evidence="2">Uncharacterized protein</fullName>
    </submittedName>
</protein>
<keyword evidence="1" id="KW-1185">Reference proteome</keyword>
<reference evidence="2" key="1">
    <citation type="submission" date="2016-11" db="UniProtKB">
        <authorList>
            <consortium name="WormBaseParasite"/>
        </authorList>
    </citation>
    <scope>IDENTIFICATION</scope>
</reference>
<accession>A0A1I7YHV2</accession>
<evidence type="ECO:0000313" key="2">
    <source>
        <dbReference type="WBParaSite" id="L893_g16462.t1"/>
    </source>
</evidence>
<proteinExistence type="predicted"/>
<dbReference type="WBParaSite" id="L893_g16462.t1">
    <property type="protein sequence ID" value="L893_g16462.t1"/>
    <property type="gene ID" value="L893_g16462"/>
</dbReference>
<evidence type="ECO:0000313" key="1">
    <source>
        <dbReference type="Proteomes" id="UP000095287"/>
    </source>
</evidence>